<evidence type="ECO:0000256" key="3">
    <source>
        <dbReference type="ARBA" id="ARBA00022989"/>
    </source>
</evidence>
<evidence type="ECO:0000259" key="6">
    <source>
        <dbReference type="Pfam" id="PF06398"/>
    </source>
</evidence>
<dbReference type="PANTHER" id="PTHR28304">
    <property type="entry name" value="PEROXISOMAL MEMBRANE PROTEIN PEX29"/>
    <property type="match status" value="1"/>
</dbReference>
<keyword evidence="2 5" id="KW-0812">Transmembrane</keyword>
<feature type="transmembrane region" description="Helical" evidence="5">
    <location>
        <begin position="36"/>
        <end position="55"/>
    </location>
</feature>
<protein>
    <recommendedName>
        <fullName evidence="6">TECPR1-like DysF domain-containing protein</fullName>
    </recommendedName>
</protein>
<evidence type="ECO:0000256" key="1">
    <source>
        <dbReference type="ARBA" id="ARBA00004141"/>
    </source>
</evidence>
<keyword evidence="4 5" id="KW-0472">Membrane</keyword>
<dbReference type="EMBL" id="CAHR02000116">
    <property type="protein sequence ID" value="CCG82995.1"/>
    <property type="molecule type" value="Genomic_DNA"/>
</dbReference>
<evidence type="ECO:0000313" key="7">
    <source>
        <dbReference type="EMBL" id="CCG82995.1"/>
    </source>
</evidence>
<feature type="domain" description="TECPR1-like DysF" evidence="6">
    <location>
        <begin position="1"/>
        <end position="122"/>
    </location>
</feature>
<dbReference type="AlphaFoldDB" id="R4XBN7"/>
<comment type="caution">
    <text evidence="7">The sequence shown here is derived from an EMBL/GenBank/DDBJ whole genome shotgun (WGS) entry which is preliminary data.</text>
</comment>
<accession>R4XBN7</accession>
<evidence type="ECO:0000256" key="2">
    <source>
        <dbReference type="ARBA" id="ARBA00022692"/>
    </source>
</evidence>
<evidence type="ECO:0000256" key="5">
    <source>
        <dbReference type="SAM" id="Phobius"/>
    </source>
</evidence>
<dbReference type="InterPro" id="IPR010482">
    <property type="entry name" value="TECPR1-like_DysF"/>
</dbReference>
<evidence type="ECO:0000313" key="8">
    <source>
        <dbReference type="Proteomes" id="UP000013776"/>
    </source>
</evidence>
<dbReference type="GO" id="GO:0007031">
    <property type="term" value="P:peroxisome organization"/>
    <property type="evidence" value="ECO:0007669"/>
    <property type="project" value="UniProtKB-ARBA"/>
</dbReference>
<dbReference type="VEuPathDB" id="FungiDB:TAPDE_003134"/>
<gene>
    <name evidence="7" type="ORF">TAPDE_003134</name>
</gene>
<name>R4XBN7_TAPDE</name>
<dbReference type="Pfam" id="PF06398">
    <property type="entry name" value="Pex24p"/>
    <property type="match status" value="1"/>
</dbReference>
<keyword evidence="8" id="KW-1185">Reference proteome</keyword>
<dbReference type="PANTHER" id="PTHR28304:SF2">
    <property type="entry name" value="PEROXISOMAL MEMBRANE PROTEIN PEX29"/>
    <property type="match status" value="1"/>
</dbReference>
<reference evidence="7 8" key="1">
    <citation type="journal article" date="2013" name="MBio">
        <title>Genome sequencing of the plant pathogen Taphrina deformans, the causal agent of peach leaf curl.</title>
        <authorList>
            <person name="Cisse O.H."/>
            <person name="Almeida J.M.G.C.F."/>
            <person name="Fonseca A."/>
            <person name="Kumar A.A."/>
            <person name="Salojaervi J."/>
            <person name="Overmyer K."/>
            <person name="Hauser P.M."/>
            <person name="Pagni M."/>
        </authorList>
    </citation>
    <scope>NUCLEOTIDE SEQUENCE [LARGE SCALE GENOMIC DNA]</scope>
    <source>
        <strain evidence="8">PYCC 5710 / ATCC 11124 / CBS 356.35 / IMI 108563 / JCM 9778 / NBRC 8474</strain>
    </source>
</reference>
<dbReference type="Proteomes" id="UP000013776">
    <property type="component" value="Unassembled WGS sequence"/>
</dbReference>
<evidence type="ECO:0000256" key="4">
    <source>
        <dbReference type="ARBA" id="ARBA00023136"/>
    </source>
</evidence>
<keyword evidence="3 5" id="KW-1133">Transmembrane helix</keyword>
<comment type="subcellular location">
    <subcellularLocation>
        <location evidence="1">Membrane</location>
        <topology evidence="1">Multi-pass membrane protein</topology>
    </subcellularLocation>
</comment>
<dbReference type="InterPro" id="IPR052816">
    <property type="entry name" value="Peroxisomal_Membrane_PEX28-32"/>
</dbReference>
<proteinExistence type="predicted"/>
<dbReference type="OrthoDB" id="74314at2759"/>
<dbReference type="GO" id="GO:0005778">
    <property type="term" value="C:peroxisomal membrane"/>
    <property type="evidence" value="ECO:0007669"/>
    <property type="project" value="TreeGrafter"/>
</dbReference>
<organism evidence="7 8">
    <name type="scientific">Taphrina deformans (strain PYCC 5710 / ATCC 11124 / CBS 356.35 / IMI 108563 / JCM 9778 / NBRC 8474)</name>
    <name type="common">Peach leaf curl fungus</name>
    <name type="synonym">Lalaria deformans</name>
    <dbReference type="NCBI Taxonomy" id="1097556"/>
    <lineage>
        <taxon>Eukaryota</taxon>
        <taxon>Fungi</taxon>
        <taxon>Dikarya</taxon>
        <taxon>Ascomycota</taxon>
        <taxon>Taphrinomycotina</taxon>
        <taxon>Taphrinomycetes</taxon>
        <taxon>Taphrinales</taxon>
        <taxon>Taphrinaceae</taxon>
        <taxon>Taphrina</taxon>
    </lineage>
</organism>
<sequence length="172" mass="19022">MRDIQNAMDDYTKAYDDLSNTVTQYANFADEKKSSVTLFVCVSGAIVSMTIAAYVPIRLLALLAGWIIIFSGHPSFKDIVRDLRAMSRKSQERLIAEITKKVDDEYISPVVGPELRVVVVYEYRTADGDPFYSGFSTIGNAGIEDEYVTSDIEAVQAPIGGFGVPETNHHET</sequence>
<dbReference type="STRING" id="1097556.R4XBN7"/>